<dbReference type="RefSeq" id="WP_139929662.1">
    <property type="nucleotide sequence ID" value="NZ_CP040915.1"/>
</dbReference>
<evidence type="ECO:0000313" key="3">
    <source>
        <dbReference type="Proteomes" id="UP000314616"/>
    </source>
</evidence>
<evidence type="ECO:0000256" key="1">
    <source>
        <dbReference type="SAM" id="Phobius"/>
    </source>
</evidence>
<keyword evidence="1" id="KW-0812">Transmembrane</keyword>
<dbReference type="KEGG" id="gyu:FE374_13255"/>
<sequence>MTMPSWVRSVLVAVGVGGSVGLVVGGLGARTAMRLIAVAEPAELTGARTLSGGVIGELTWSGTADVLVAGLVVGVLGGLLYLAVRGVLPRRDRARAAVFAAFLVLVPGAVFSRDSEFRVLERPLLALAVFLPVFVLYGLLVALVVERYAPAPERTHGAPALMARGVVLLTVGLALTLQVVSLTRVSAG</sequence>
<dbReference type="Proteomes" id="UP000314616">
    <property type="component" value="Chromosome"/>
</dbReference>
<keyword evidence="1" id="KW-1133">Transmembrane helix</keyword>
<accession>A0A5B8C3V6</accession>
<protein>
    <submittedName>
        <fullName evidence="2">Uncharacterized protein</fullName>
    </submittedName>
</protein>
<dbReference type="EMBL" id="CP040915">
    <property type="protein sequence ID" value="QDC25449.1"/>
    <property type="molecule type" value="Genomic_DNA"/>
</dbReference>
<gene>
    <name evidence="2" type="ORF">FE374_13255</name>
</gene>
<reference evidence="2 3" key="1">
    <citation type="submission" date="2019-05" db="EMBL/GenBank/DDBJ databases">
        <title>Georgenia *** sp. nov., and Georgenia *** sp. nov., isolated from the intestinal contents of plateau pika (Ochotona curzoniae) in the Qinghai-Tibet plateau of China.</title>
        <authorList>
            <person name="Tian Z."/>
        </authorList>
    </citation>
    <scope>NUCLEOTIDE SEQUENCE [LARGE SCALE GENOMIC DNA]</scope>
    <source>
        <strain evidence="2 3">Z443</strain>
    </source>
</reference>
<dbReference type="AlphaFoldDB" id="A0A5B8C3V6"/>
<name>A0A5B8C3V6_9MICO</name>
<organism evidence="2 3">
    <name type="scientific">Georgenia yuyongxinii</name>
    <dbReference type="NCBI Taxonomy" id="2589797"/>
    <lineage>
        <taxon>Bacteria</taxon>
        <taxon>Bacillati</taxon>
        <taxon>Actinomycetota</taxon>
        <taxon>Actinomycetes</taxon>
        <taxon>Micrococcales</taxon>
        <taxon>Bogoriellaceae</taxon>
        <taxon>Georgenia</taxon>
    </lineage>
</organism>
<feature type="transmembrane region" description="Helical" evidence="1">
    <location>
        <begin position="166"/>
        <end position="187"/>
    </location>
</feature>
<keyword evidence="1" id="KW-0472">Membrane</keyword>
<evidence type="ECO:0000313" key="2">
    <source>
        <dbReference type="EMBL" id="QDC25449.1"/>
    </source>
</evidence>
<feature type="transmembrane region" description="Helical" evidence="1">
    <location>
        <begin position="65"/>
        <end position="84"/>
    </location>
</feature>
<proteinExistence type="predicted"/>
<feature type="transmembrane region" description="Helical" evidence="1">
    <location>
        <begin position="124"/>
        <end position="145"/>
    </location>
</feature>